<keyword evidence="2" id="KW-1185">Reference proteome</keyword>
<evidence type="ECO:0000313" key="2">
    <source>
        <dbReference type="Proteomes" id="UP000316882"/>
    </source>
</evidence>
<dbReference type="GeneID" id="87613106"/>
<gene>
    <name evidence="1" type="ORF">BPA01_49750</name>
</gene>
<dbReference type="Proteomes" id="UP000316882">
    <property type="component" value="Unassembled WGS sequence"/>
</dbReference>
<comment type="caution">
    <text evidence="1">The sequence shown here is derived from an EMBL/GenBank/DDBJ whole genome shotgun (WGS) entry which is preliminary data.</text>
</comment>
<evidence type="ECO:0000313" key="1">
    <source>
        <dbReference type="EMBL" id="GEB35395.1"/>
    </source>
</evidence>
<reference evidence="1 2" key="1">
    <citation type="submission" date="2019-06" db="EMBL/GenBank/DDBJ databases">
        <title>Whole genome shotgun sequence of Brevibacillus parabrevis NBRC 12334.</title>
        <authorList>
            <person name="Hosoyama A."/>
            <person name="Uohara A."/>
            <person name="Ohji S."/>
            <person name="Ichikawa N."/>
        </authorList>
    </citation>
    <scope>NUCLEOTIDE SEQUENCE [LARGE SCALE GENOMIC DNA]</scope>
    <source>
        <strain evidence="1 2">NBRC 12334</strain>
    </source>
</reference>
<dbReference type="STRING" id="54914.AV540_11625"/>
<organism evidence="1 2">
    <name type="scientific">Brevibacillus parabrevis</name>
    <dbReference type="NCBI Taxonomy" id="54914"/>
    <lineage>
        <taxon>Bacteria</taxon>
        <taxon>Bacillati</taxon>
        <taxon>Bacillota</taxon>
        <taxon>Bacilli</taxon>
        <taxon>Bacillales</taxon>
        <taxon>Paenibacillaceae</taxon>
        <taxon>Brevibacillus</taxon>
    </lineage>
</organism>
<dbReference type="RefSeq" id="WP_229049688.1">
    <property type="nucleotide sequence ID" value="NZ_BJMH01000039.1"/>
</dbReference>
<protein>
    <submittedName>
        <fullName evidence="1">Uncharacterized protein</fullName>
    </submittedName>
</protein>
<proteinExistence type="predicted"/>
<sequence length="92" mass="10859">MEYYCLTCRHVFAPGQELCGHLQQLFTSVQGEKIWRIRFLHRFAYEFYSDGQIQELIRDQPLMVSEVLCVDQFDTRTHTGLNAIGQRVSIFE</sequence>
<name>A0A4Y3PR29_BREPA</name>
<dbReference type="AlphaFoldDB" id="A0A4Y3PR29"/>
<dbReference type="EMBL" id="BJMH01000039">
    <property type="protein sequence ID" value="GEB35395.1"/>
    <property type="molecule type" value="Genomic_DNA"/>
</dbReference>
<accession>A0A4Y3PR29</accession>